<name>J9G8C4_9ZZZZ</name>
<organism evidence="1">
    <name type="scientific">gut metagenome</name>
    <dbReference type="NCBI Taxonomy" id="749906"/>
    <lineage>
        <taxon>unclassified sequences</taxon>
        <taxon>metagenomes</taxon>
        <taxon>organismal metagenomes</taxon>
    </lineage>
</organism>
<dbReference type="EMBL" id="AMCI01002305">
    <property type="protein sequence ID" value="EJX03089.1"/>
    <property type="molecule type" value="Genomic_DNA"/>
</dbReference>
<proteinExistence type="predicted"/>
<accession>J9G8C4</accession>
<comment type="caution">
    <text evidence="1">The sequence shown here is derived from an EMBL/GenBank/DDBJ whole genome shotgun (WGS) entry which is preliminary data.</text>
</comment>
<reference evidence="1" key="1">
    <citation type="journal article" date="2012" name="PLoS ONE">
        <title>Gene sets for utilization of primary and secondary nutrition supplies in the distal gut of endangered iberian lynx.</title>
        <authorList>
            <person name="Alcaide M."/>
            <person name="Messina E."/>
            <person name="Richter M."/>
            <person name="Bargiela R."/>
            <person name="Peplies J."/>
            <person name="Huws S.A."/>
            <person name="Newbold C.J."/>
            <person name="Golyshin P.N."/>
            <person name="Simon M.A."/>
            <person name="Lopez G."/>
            <person name="Yakimov M.M."/>
            <person name="Ferrer M."/>
        </authorList>
    </citation>
    <scope>NUCLEOTIDE SEQUENCE</scope>
</reference>
<evidence type="ECO:0000313" key="1">
    <source>
        <dbReference type="EMBL" id="EJX03089.1"/>
    </source>
</evidence>
<dbReference type="AlphaFoldDB" id="J9G8C4"/>
<protein>
    <submittedName>
        <fullName evidence="1">Uncharacterized protein</fullName>
    </submittedName>
</protein>
<gene>
    <name evidence="1" type="ORF">EVA_08807</name>
</gene>
<sequence>MNSKKYMLLINGQDKTDSVVSFRFQDGMGGFQNMTQRIFSMR</sequence>